<sequence length="85" mass="9682">MFDLQHRIISSCNTTHLYATALQIAKWCAISVPMLRGNMPIIFSECSSTYPKFILIGQVRCTDTSYVNFDLVLVSYKAIANVQRY</sequence>
<dbReference type="EMBL" id="CP001011">
    <property type="protein sequence ID" value="ACB92341.1"/>
    <property type="molecule type" value="Genomic_DNA"/>
</dbReference>
<reference evidence="1 2" key="1">
    <citation type="journal article" date="2010" name="J. Bacteriol.">
        <title>Whole genome sequences of two Xylella fastidiosa strains (M12 and M23) causing almond leaf scorch disease in California.</title>
        <authorList>
            <person name="Chen J."/>
            <person name="Xie G."/>
            <person name="Han S."/>
            <person name="Chertkov O."/>
            <person name="Sims D."/>
            <person name="Civerolo E.L."/>
        </authorList>
    </citation>
    <scope>NUCLEOTIDE SEQUENCE [LARGE SCALE GENOMIC DNA]</scope>
    <source>
        <strain evidence="1 2">M23</strain>
    </source>
</reference>
<protein>
    <submittedName>
        <fullName evidence="1">Uncharacterized protein</fullName>
    </submittedName>
</protein>
<accession>B2I4P6</accession>
<organism evidence="1 2">
    <name type="scientific">Xylella fastidiosa (strain M23)</name>
    <dbReference type="NCBI Taxonomy" id="405441"/>
    <lineage>
        <taxon>Bacteria</taxon>
        <taxon>Pseudomonadati</taxon>
        <taxon>Pseudomonadota</taxon>
        <taxon>Gammaproteobacteria</taxon>
        <taxon>Lysobacterales</taxon>
        <taxon>Lysobacteraceae</taxon>
        <taxon>Xylella</taxon>
    </lineage>
</organism>
<evidence type="ECO:0000313" key="1">
    <source>
        <dbReference type="EMBL" id="ACB92341.1"/>
    </source>
</evidence>
<gene>
    <name evidence="1" type="ordered locus">XfasM23_0906</name>
</gene>
<dbReference type="Proteomes" id="UP000001698">
    <property type="component" value="Chromosome"/>
</dbReference>
<evidence type="ECO:0000313" key="2">
    <source>
        <dbReference type="Proteomes" id="UP000001698"/>
    </source>
</evidence>
<proteinExistence type="predicted"/>
<name>B2I4P6_XYLF2</name>
<dbReference type="AlphaFoldDB" id="B2I4P6"/>
<dbReference type="KEGG" id="xfn:XfasM23_0906"/>
<dbReference type="HOGENOM" id="CLU_2511918_0_0_6"/>